<organism evidence="2">
    <name type="scientific">Cacopsylla melanoneura</name>
    <dbReference type="NCBI Taxonomy" id="428564"/>
    <lineage>
        <taxon>Eukaryota</taxon>
        <taxon>Metazoa</taxon>
        <taxon>Ecdysozoa</taxon>
        <taxon>Arthropoda</taxon>
        <taxon>Hexapoda</taxon>
        <taxon>Insecta</taxon>
        <taxon>Pterygota</taxon>
        <taxon>Neoptera</taxon>
        <taxon>Paraneoptera</taxon>
        <taxon>Hemiptera</taxon>
        <taxon>Sternorrhyncha</taxon>
        <taxon>Psylloidea</taxon>
        <taxon>Psyllidae</taxon>
        <taxon>Psyllinae</taxon>
        <taxon>Cacopsylla</taxon>
    </lineage>
</organism>
<dbReference type="EMBL" id="HBUF01018013">
    <property type="protein sequence ID" value="CAG6610350.1"/>
    <property type="molecule type" value="Transcribed_RNA"/>
</dbReference>
<evidence type="ECO:0000313" key="2">
    <source>
        <dbReference type="EMBL" id="CAG6610351.1"/>
    </source>
</evidence>
<sequence>MSTDNLMDTGDITVEKTPVLEETAIPASTPTQVGTAGGSGEGETSSKPTPEVQVTASKINRLHLDRPKLSGAQRRKLQRAAEQGGPAPEPKKHPTCKGVGDLWSQ</sequence>
<dbReference type="AlphaFoldDB" id="A0A8D8LS45"/>
<evidence type="ECO:0000256" key="1">
    <source>
        <dbReference type="SAM" id="MobiDB-lite"/>
    </source>
</evidence>
<proteinExistence type="predicted"/>
<dbReference type="EMBL" id="HBUF01018014">
    <property type="protein sequence ID" value="CAG6610351.1"/>
    <property type="molecule type" value="Transcribed_RNA"/>
</dbReference>
<accession>A0A8D8LS45</accession>
<name>A0A8D8LS45_9HEMI</name>
<reference evidence="2" key="1">
    <citation type="submission" date="2021-05" db="EMBL/GenBank/DDBJ databases">
        <authorList>
            <person name="Alioto T."/>
            <person name="Alioto T."/>
            <person name="Gomez Garrido J."/>
        </authorList>
    </citation>
    <scope>NUCLEOTIDE SEQUENCE</scope>
</reference>
<feature type="region of interest" description="Disordered" evidence="1">
    <location>
        <begin position="1"/>
        <end position="105"/>
    </location>
</feature>
<protein>
    <submittedName>
        <fullName evidence="2">Uncharacterized protein</fullName>
    </submittedName>
</protein>